<protein>
    <submittedName>
        <fullName evidence="3">Uncharacterized protein</fullName>
    </submittedName>
</protein>
<evidence type="ECO:0000313" key="2">
    <source>
        <dbReference type="Proteomes" id="UP000887577"/>
    </source>
</evidence>
<organism evidence="2 3">
    <name type="scientific">Panagrolaimus superbus</name>
    <dbReference type="NCBI Taxonomy" id="310955"/>
    <lineage>
        <taxon>Eukaryota</taxon>
        <taxon>Metazoa</taxon>
        <taxon>Ecdysozoa</taxon>
        <taxon>Nematoda</taxon>
        <taxon>Chromadorea</taxon>
        <taxon>Rhabditida</taxon>
        <taxon>Tylenchina</taxon>
        <taxon>Panagrolaimomorpha</taxon>
        <taxon>Panagrolaimoidea</taxon>
        <taxon>Panagrolaimidae</taxon>
        <taxon>Panagrolaimus</taxon>
    </lineage>
</organism>
<accession>A0A914YHK1</accession>
<sequence>MDFCPGGGKLSIGYKGRIETCDTNKLCTGKAICNPHVGVCCSKLRICPWPKSPLLEGFTHKPLICRFRGTSAISCPTPSYCEEKSGFCCAETNPQPKKPNPPTAVGGGGPAPPPMPPIPSLPNPRSRETFTEKPFRM</sequence>
<dbReference type="AlphaFoldDB" id="A0A914YHK1"/>
<name>A0A914YHK1_9BILA</name>
<feature type="region of interest" description="Disordered" evidence="1">
    <location>
        <begin position="95"/>
        <end position="137"/>
    </location>
</feature>
<evidence type="ECO:0000313" key="3">
    <source>
        <dbReference type="WBParaSite" id="PSU_v2.g18272.t1"/>
    </source>
</evidence>
<feature type="compositionally biased region" description="Basic and acidic residues" evidence="1">
    <location>
        <begin position="125"/>
        <end position="137"/>
    </location>
</feature>
<dbReference type="WBParaSite" id="PSU_v2.g18272.t1">
    <property type="protein sequence ID" value="PSU_v2.g18272.t1"/>
    <property type="gene ID" value="PSU_v2.g18272"/>
</dbReference>
<reference evidence="3" key="1">
    <citation type="submission" date="2022-11" db="UniProtKB">
        <authorList>
            <consortium name="WormBaseParasite"/>
        </authorList>
    </citation>
    <scope>IDENTIFICATION</scope>
</reference>
<keyword evidence="2" id="KW-1185">Reference proteome</keyword>
<evidence type="ECO:0000256" key="1">
    <source>
        <dbReference type="SAM" id="MobiDB-lite"/>
    </source>
</evidence>
<proteinExistence type="predicted"/>
<dbReference type="Proteomes" id="UP000887577">
    <property type="component" value="Unplaced"/>
</dbReference>
<feature type="compositionally biased region" description="Pro residues" evidence="1">
    <location>
        <begin position="110"/>
        <end position="122"/>
    </location>
</feature>